<accession>A0ACC0WLV2</accession>
<comment type="caution">
    <text evidence="1">The sequence shown here is derived from an EMBL/GenBank/DDBJ whole genome shotgun (WGS) entry which is preliminary data.</text>
</comment>
<dbReference type="Proteomes" id="UP001163321">
    <property type="component" value="Chromosome 12"/>
</dbReference>
<sequence length="158" mass="17254">MDKSTFSSLTGTARYIAPKKLSVQIVAVEPKERVPSSPHRIQGLGAGFVSKVLERGLIDEGMTTSSPEAFAMAKRLALEESMLVGPTKRMENKDTLIVTILPSFGECSMSSRLFGKGARLYSRSSHIRACLGLYSFASFFRATVLSSNLFTLLVVKDK</sequence>
<name>A0ACC0WLV2_9STRA</name>
<organism evidence="1 2">
    <name type="scientific">Peronosclerospora sorghi</name>
    <dbReference type="NCBI Taxonomy" id="230839"/>
    <lineage>
        <taxon>Eukaryota</taxon>
        <taxon>Sar</taxon>
        <taxon>Stramenopiles</taxon>
        <taxon>Oomycota</taxon>
        <taxon>Peronosporomycetes</taxon>
        <taxon>Peronosporales</taxon>
        <taxon>Peronosporaceae</taxon>
        <taxon>Peronosclerospora</taxon>
    </lineage>
</organism>
<dbReference type="EMBL" id="CM047591">
    <property type="protein sequence ID" value="KAI9918888.1"/>
    <property type="molecule type" value="Genomic_DNA"/>
</dbReference>
<evidence type="ECO:0000313" key="1">
    <source>
        <dbReference type="EMBL" id="KAI9918888.1"/>
    </source>
</evidence>
<reference evidence="1 2" key="1">
    <citation type="journal article" date="2022" name="bioRxiv">
        <title>The genome of the oomycete Peronosclerospora sorghi, a cosmopolitan pathogen of maize and sorghum, is inflated with dispersed pseudogenes.</title>
        <authorList>
            <person name="Fletcher K."/>
            <person name="Martin F."/>
            <person name="Isakeit T."/>
            <person name="Cavanaugh K."/>
            <person name="Magill C."/>
            <person name="Michelmore R."/>
        </authorList>
    </citation>
    <scope>NUCLEOTIDE SEQUENCE [LARGE SCALE GENOMIC DNA]</scope>
    <source>
        <strain evidence="1">P6</strain>
    </source>
</reference>
<protein>
    <submittedName>
        <fullName evidence="1">Uncharacterized protein</fullName>
    </submittedName>
</protein>
<proteinExistence type="predicted"/>
<gene>
    <name evidence="1" type="ORF">PsorP6_011336</name>
</gene>
<keyword evidence="2" id="KW-1185">Reference proteome</keyword>
<evidence type="ECO:0000313" key="2">
    <source>
        <dbReference type="Proteomes" id="UP001163321"/>
    </source>
</evidence>